<dbReference type="PANTHER" id="PTHR45868">
    <property type="entry name" value="HEAVY METAL-ASSOCIATED ISOPRENYLATED PLANT PROTEIN 33-RELATED"/>
    <property type="match status" value="1"/>
</dbReference>
<protein>
    <recommendedName>
        <fullName evidence="6">HMA domain-containing protein</fullName>
    </recommendedName>
</protein>
<evidence type="ECO:0000313" key="8">
    <source>
        <dbReference type="Proteomes" id="UP001415857"/>
    </source>
</evidence>
<accession>A0AAP0NGW3</accession>
<dbReference type="CDD" id="cd00371">
    <property type="entry name" value="HMA"/>
    <property type="match status" value="1"/>
</dbReference>
<organism evidence="7 8">
    <name type="scientific">Liquidambar formosana</name>
    <name type="common">Formosan gum</name>
    <dbReference type="NCBI Taxonomy" id="63359"/>
    <lineage>
        <taxon>Eukaryota</taxon>
        <taxon>Viridiplantae</taxon>
        <taxon>Streptophyta</taxon>
        <taxon>Embryophyta</taxon>
        <taxon>Tracheophyta</taxon>
        <taxon>Spermatophyta</taxon>
        <taxon>Magnoliopsida</taxon>
        <taxon>eudicotyledons</taxon>
        <taxon>Gunneridae</taxon>
        <taxon>Pentapetalae</taxon>
        <taxon>Saxifragales</taxon>
        <taxon>Altingiaceae</taxon>
        <taxon>Liquidambar</taxon>
    </lineage>
</organism>
<evidence type="ECO:0000256" key="2">
    <source>
        <dbReference type="ARBA" id="ARBA00022723"/>
    </source>
</evidence>
<keyword evidence="2" id="KW-0479">Metal-binding</keyword>
<dbReference type="Pfam" id="PF00403">
    <property type="entry name" value="HMA"/>
    <property type="match status" value="1"/>
</dbReference>
<dbReference type="PROSITE" id="PS50846">
    <property type="entry name" value="HMA_2"/>
    <property type="match status" value="1"/>
</dbReference>
<dbReference type="InterPro" id="IPR036163">
    <property type="entry name" value="HMA_dom_sf"/>
</dbReference>
<comment type="caution">
    <text evidence="7">The sequence shown here is derived from an EMBL/GenBank/DDBJ whole genome shotgun (WGS) entry which is preliminary data.</text>
</comment>
<dbReference type="SUPFAM" id="SSF55008">
    <property type="entry name" value="HMA, heavy metal-associated domain"/>
    <property type="match status" value="1"/>
</dbReference>
<sequence length="252" mass="27133">MDVHCEGCQKKVQKVLQKIHGVYSINIDAEQGKVTVSGTVDPYILIMMLAKAGKKAQLLLDQRPPPPAPAPTSPAHNPNQLEFMFENMLVAPHPEPAPPVGPIQQKSSGGPFAQLQQLAQFKRLKHLEFTQSRGIKMTFRGEKNGKNHDQRMKLIPNDGHGAQMHNCHGPQSCGPTPFGCGHGMNNMPPSYHVTCGVGPLGSHSARPPAMPTGPPPGPPPPPANPPWGPPLPPTDLFTNVFSDEHPNGCIVM</sequence>
<keyword evidence="8" id="KW-1185">Reference proteome</keyword>
<gene>
    <name evidence="7" type="ORF">L1049_003110</name>
</gene>
<dbReference type="Gene3D" id="3.30.70.100">
    <property type="match status" value="1"/>
</dbReference>
<dbReference type="Proteomes" id="UP001415857">
    <property type="component" value="Unassembled WGS sequence"/>
</dbReference>
<feature type="compositionally biased region" description="Pro residues" evidence="5">
    <location>
        <begin position="208"/>
        <end position="233"/>
    </location>
</feature>
<evidence type="ECO:0000256" key="1">
    <source>
        <dbReference type="ARBA" id="ARBA00022481"/>
    </source>
</evidence>
<evidence type="ECO:0000259" key="6">
    <source>
        <dbReference type="PROSITE" id="PS50846"/>
    </source>
</evidence>
<dbReference type="PANTHER" id="PTHR45868:SF74">
    <property type="entry name" value="HEAVY METAL-ASSOCIATED ISOPRENYLATED PLANT PROTEIN 33"/>
    <property type="match status" value="1"/>
</dbReference>
<proteinExistence type="inferred from homology"/>
<feature type="region of interest" description="Disordered" evidence="5">
    <location>
        <begin position="201"/>
        <end position="234"/>
    </location>
</feature>
<feature type="domain" description="HMA" evidence="6">
    <location>
        <begin position="1"/>
        <end position="61"/>
    </location>
</feature>
<evidence type="ECO:0000256" key="5">
    <source>
        <dbReference type="SAM" id="MobiDB-lite"/>
    </source>
</evidence>
<name>A0AAP0NGW3_LIQFO</name>
<dbReference type="AlphaFoldDB" id="A0AAP0NGW3"/>
<keyword evidence="3" id="KW-0449">Lipoprotein</keyword>
<evidence type="ECO:0000256" key="3">
    <source>
        <dbReference type="ARBA" id="ARBA00023289"/>
    </source>
</evidence>
<keyword evidence="3" id="KW-0636">Prenylation</keyword>
<dbReference type="GO" id="GO:0046872">
    <property type="term" value="F:metal ion binding"/>
    <property type="evidence" value="ECO:0007669"/>
    <property type="project" value="UniProtKB-KW"/>
</dbReference>
<dbReference type="EMBL" id="JBBPBK010000013">
    <property type="protein sequence ID" value="KAK9272733.1"/>
    <property type="molecule type" value="Genomic_DNA"/>
</dbReference>
<evidence type="ECO:0000256" key="4">
    <source>
        <dbReference type="ARBA" id="ARBA00024045"/>
    </source>
</evidence>
<evidence type="ECO:0000313" key="7">
    <source>
        <dbReference type="EMBL" id="KAK9272733.1"/>
    </source>
</evidence>
<comment type="similarity">
    <text evidence="4">Belongs to the HIPP family.</text>
</comment>
<dbReference type="InterPro" id="IPR006121">
    <property type="entry name" value="HMA_dom"/>
</dbReference>
<keyword evidence="1" id="KW-0488">Methylation</keyword>
<reference evidence="7 8" key="1">
    <citation type="journal article" date="2024" name="Plant J.">
        <title>Genome sequences and population genomics reveal climatic adaptation and genomic divergence between two closely related sweetgum species.</title>
        <authorList>
            <person name="Xu W.Q."/>
            <person name="Ren C.Q."/>
            <person name="Zhang X.Y."/>
            <person name="Comes H.P."/>
            <person name="Liu X.H."/>
            <person name="Li Y.G."/>
            <person name="Kettle C.J."/>
            <person name="Jalonen R."/>
            <person name="Gaisberger H."/>
            <person name="Ma Y.Z."/>
            <person name="Qiu Y.X."/>
        </authorList>
    </citation>
    <scope>NUCLEOTIDE SEQUENCE [LARGE SCALE GENOMIC DNA]</scope>
    <source>
        <strain evidence="7">Hangzhou</strain>
    </source>
</reference>